<dbReference type="InterPro" id="IPR014729">
    <property type="entry name" value="Rossmann-like_a/b/a_fold"/>
</dbReference>
<evidence type="ECO:0000313" key="3">
    <source>
        <dbReference type="EMBL" id="SFL66427.1"/>
    </source>
</evidence>
<evidence type="ECO:0000259" key="2">
    <source>
        <dbReference type="SMART" id="SM00893"/>
    </source>
</evidence>
<sequence>MNIIVLIKQVPDTSEIKIDPETNRLMRAGVPSIINPVDKNAIEAAVQYKEEYGGKVVVLSMGPSQAKKALKESLALGADEAYLVTDRLFGGSDTYATSYILSEAIKKIGDFDIIFAGQQAIDGDTGQTGPSTAQHLGISRLTYVVDVSLEGEDTVIVKREVEEGIEVIASKKPLLCTVTKAINKPRYATIKSILAANQAEIGEITAADLGEIDKNKIGLKGSPTRVKKTFTPDISKNGEIIAADTAEEAAEKLVDKLLAKNVL</sequence>
<dbReference type="InterPro" id="IPR033948">
    <property type="entry name" value="ETF_beta_N"/>
</dbReference>
<dbReference type="Proteomes" id="UP000199006">
    <property type="component" value="Unassembled WGS sequence"/>
</dbReference>
<dbReference type="SMART" id="SM00893">
    <property type="entry name" value="ETF"/>
    <property type="match status" value="1"/>
</dbReference>
<dbReference type="CDD" id="cd01714">
    <property type="entry name" value="ETF_beta"/>
    <property type="match status" value="1"/>
</dbReference>
<dbReference type="InterPro" id="IPR012255">
    <property type="entry name" value="ETF_b"/>
</dbReference>
<dbReference type="OrthoDB" id="9804960at2"/>
<dbReference type="PANTHER" id="PTHR21294:SF17">
    <property type="entry name" value="PROTEIN FIXA"/>
    <property type="match status" value="1"/>
</dbReference>
<evidence type="ECO:0000313" key="4">
    <source>
        <dbReference type="Proteomes" id="UP000199006"/>
    </source>
</evidence>
<dbReference type="EMBL" id="FOTI01000023">
    <property type="protein sequence ID" value="SFL66427.1"/>
    <property type="molecule type" value="Genomic_DNA"/>
</dbReference>
<evidence type="ECO:0000256" key="1">
    <source>
        <dbReference type="ARBA" id="ARBA00042002"/>
    </source>
</evidence>
<reference evidence="3 4" key="1">
    <citation type="submission" date="2016-10" db="EMBL/GenBank/DDBJ databases">
        <authorList>
            <person name="de Groot N.N."/>
        </authorList>
    </citation>
    <scope>NUCLEOTIDE SEQUENCE [LARGE SCALE GENOMIC DNA]</scope>
    <source>
        <strain evidence="3 4">ATCC 51327</strain>
    </source>
</reference>
<keyword evidence="4" id="KW-1185">Reference proteome</keyword>
<dbReference type="STRING" id="29563.SAMN02983006_01716"/>
<dbReference type="SUPFAM" id="SSF52402">
    <property type="entry name" value="Adenine nucleotide alpha hydrolases-like"/>
    <property type="match status" value="1"/>
</dbReference>
<protein>
    <recommendedName>
        <fullName evidence="1">Electron transfer flavoprotein small subunit</fullName>
    </recommendedName>
</protein>
<accession>A0A1I4JJP5</accession>
<dbReference type="Pfam" id="PF01012">
    <property type="entry name" value="ETF"/>
    <property type="match status" value="1"/>
</dbReference>
<dbReference type="RefSeq" id="WP_089861808.1">
    <property type="nucleotide sequence ID" value="NZ_FOTI01000023.1"/>
</dbReference>
<proteinExistence type="predicted"/>
<dbReference type="PANTHER" id="PTHR21294">
    <property type="entry name" value="ELECTRON TRANSFER FLAVOPROTEIN BETA-SUBUNIT"/>
    <property type="match status" value="1"/>
</dbReference>
<feature type="domain" description="Electron transfer flavoprotein alpha/beta-subunit N-terminal" evidence="2">
    <location>
        <begin position="22"/>
        <end position="213"/>
    </location>
</feature>
<name>A0A1I4JJP5_9FIRM</name>
<dbReference type="InterPro" id="IPR014730">
    <property type="entry name" value="ETF_a/b_N"/>
</dbReference>
<dbReference type="Gene3D" id="3.40.50.620">
    <property type="entry name" value="HUPs"/>
    <property type="match status" value="1"/>
</dbReference>
<organism evidence="3 4">
    <name type="scientific">Halanaerobium salsuginis</name>
    <dbReference type="NCBI Taxonomy" id="29563"/>
    <lineage>
        <taxon>Bacteria</taxon>
        <taxon>Bacillati</taxon>
        <taxon>Bacillota</taxon>
        <taxon>Clostridia</taxon>
        <taxon>Halanaerobiales</taxon>
        <taxon>Halanaerobiaceae</taxon>
        <taxon>Halanaerobium</taxon>
    </lineage>
</organism>
<dbReference type="AlphaFoldDB" id="A0A1I4JJP5"/>
<dbReference type="PIRSF" id="PIRSF000090">
    <property type="entry name" value="Beta-ETF"/>
    <property type="match status" value="1"/>
</dbReference>
<gene>
    <name evidence="3" type="ORF">SAMN02983006_01716</name>
</gene>
<dbReference type="GO" id="GO:0009055">
    <property type="term" value="F:electron transfer activity"/>
    <property type="evidence" value="ECO:0007669"/>
    <property type="project" value="InterPro"/>
</dbReference>